<evidence type="ECO:0000256" key="5">
    <source>
        <dbReference type="SAM" id="Phobius"/>
    </source>
</evidence>
<protein>
    <submittedName>
        <fullName evidence="8">ABC transporter transmembrane domain-containing protein</fullName>
    </submittedName>
</protein>
<dbReference type="PROSITE" id="PS50929">
    <property type="entry name" value="ABC_TM1F"/>
    <property type="match status" value="1"/>
</dbReference>
<evidence type="ECO:0000256" key="4">
    <source>
        <dbReference type="ARBA" id="ARBA00023136"/>
    </source>
</evidence>
<accession>A0ABT0GW70</accession>
<keyword evidence="2 5" id="KW-0812">Transmembrane</keyword>
<dbReference type="InterPro" id="IPR003439">
    <property type="entry name" value="ABC_transporter-like_ATP-bd"/>
</dbReference>
<feature type="transmembrane region" description="Helical" evidence="5">
    <location>
        <begin position="5"/>
        <end position="25"/>
    </location>
</feature>
<comment type="caution">
    <text evidence="8">The sequence shown here is derived from an EMBL/GenBank/DDBJ whole genome shotgun (WGS) entry which is preliminary data.</text>
</comment>
<dbReference type="Gene3D" id="3.40.50.300">
    <property type="entry name" value="P-loop containing nucleotide triphosphate hydrolases"/>
    <property type="match status" value="1"/>
</dbReference>
<name>A0ABT0GW70_9HYPH</name>
<evidence type="ECO:0000313" key="8">
    <source>
        <dbReference type="EMBL" id="MCK7613704.1"/>
    </source>
</evidence>
<feature type="domain" description="ABC transmembrane type-1" evidence="7">
    <location>
        <begin position="5"/>
        <end position="282"/>
    </location>
</feature>
<feature type="transmembrane region" description="Helical" evidence="5">
    <location>
        <begin position="234"/>
        <end position="253"/>
    </location>
</feature>
<reference evidence="8" key="1">
    <citation type="submission" date="2022-04" db="EMBL/GenBank/DDBJ databases">
        <title>Roseibium sp. CAU 1639 isolated from mud.</title>
        <authorList>
            <person name="Kim W."/>
        </authorList>
    </citation>
    <scope>NUCLEOTIDE SEQUENCE</scope>
    <source>
        <strain evidence="8">CAU 1639</strain>
    </source>
</reference>
<evidence type="ECO:0000256" key="1">
    <source>
        <dbReference type="ARBA" id="ARBA00004651"/>
    </source>
</evidence>
<evidence type="ECO:0000256" key="2">
    <source>
        <dbReference type="ARBA" id="ARBA00022692"/>
    </source>
</evidence>
<evidence type="ECO:0000256" key="3">
    <source>
        <dbReference type="ARBA" id="ARBA00022989"/>
    </source>
</evidence>
<dbReference type="PROSITE" id="PS50893">
    <property type="entry name" value="ABC_TRANSPORTER_2"/>
    <property type="match status" value="1"/>
</dbReference>
<dbReference type="RefSeq" id="WP_248155844.1">
    <property type="nucleotide sequence ID" value="NZ_JALNMJ010000011.1"/>
</dbReference>
<evidence type="ECO:0000259" key="6">
    <source>
        <dbReference type="PROSITE" id="PS50893"/>
    </source>
</evidence>
<evidence type="ECO:0000259" key="7">
    <source>
        <dbReference type="PROSITE" id="PS50929"/>
    </source>
</evidence>
<feature type="transmembrane region" description="Helical" evidence="5">
    <location>
        <begin position="145"/>
        <end position="163"/>
    </location>
</feature>
<dbReference type="PANTHER" id="PTHR43394:SF1">
    <property type="entry name" value="ATP-BINDING CASSETTE SUB-FAMILY B MEMBER 10, MITOCHONDRIAL"/>
    <property type="match status" value="1"/>
</dbReference>
<dbReference type="SUPFAM" id="SSF90123">
    <property type="entry name" value="ABC transporter transmembrane region"/>
    <property type="match status" value="1"/>
</dbReference>
<comment type="subcellular location">
    <subcellularLocation>
        <location evidence="1">Cell membrane</location>
        <topology evidence="1">Multi-pass membrane protein</topology>
    </subcellularLocation>
</comment>
<dbReference type="Gene3D" id="1.20.1560.10">
    <property type="entry name" value="ABC transporter type 1, transmembrane domain"/>
    <property type="match status" value="1"/>
</dbReference>
<feature type="domain" description="ABC transporter" evidence="6">
    <location>
        <begin position="306"/>
        <end position="531"/>
    </location>
</feature>
<keyword evidence="4 5" id="KW-0472">Membrane</keyword>
<dbReference type="EMBL" id="JALNMJ010000011">
    <property type="protein sequence ID" value="MCK7613704.1"/>
    <property type="molecule type" value="Genomic_DNA"/>
</dbReference>
<keyword evidence="9" id="KW-1185">Reference proteome</keyword>
<dbReference type="Proteomes" id="UP001431221">
    <property type="component" value="Unassembled WGS sequence"/>
</dbReference>
<dbReference type="SUPFAM" id="SSF52540">
    <property type="entry name" value="P-loop containing nucleoside triphosphate hydrolases"/>
    <property type="match status" value="1"/>
</dbReference>
<dbReference type="PANTHER" id="PTHR43394">
    <property type="entry name" value="ATP-DEPENDENT PERMEASE MDL1, MITOCHONDRIAL"/>
    <property type="match status" value="1"/>
</dbReference>
<dbReference type="InterPro" id="IPR036640">
    <property type="entry name" value="ABC1_TM_sf"/>
</dbReference>
<evidence type="ECO:0000313" key="9">
    <source>
        <dbReference type="Proteomes" id="UP001431221"/>
    </source>
</evidence>
<dbReference type="InterPro" id="IPR027417">
    <property type="entry name" value="P-loop_NTPase"/>
</dbReference>
<sequence length="531" mass="55930">MTTRLWLIVLSLISNILALALPLALIQVYDRILANQAVGTAIVIFSAVAVAILLDGLVKYARASILGRLAAQAEYRLSLKTAEKLLSIDPKTLTAYGPGRIRELFTAINRSNDVLVGQSTLALFDAPFAIAFLVLVWFLGGPTVFGPLAVLLVFGALALLAAARQTQAGLRLFEASADQTSLIMTRREQLDRIIAGGTLGDFAGEVRRHEKSRASAQEAAESNLAAALNLSQSGGLATTIAVLGIGSLVVLAGDMTTGGLAACLILGQRGVAGLLGLVNAFARRQVSASAFRSVQTLLANPSVSLLETRPAAQGEQVGIRFQVAGRSFEALPGQCLVLQPQSPGQGTIIFQQLGEALERTEPADSQSLTGVTLTTDNGEPLSPARCRISVCDAHPRVFNGTVLENMTAFDVDATDRALLLSEKMGLSEAIGRLRDGVETPLSPGLGVPLSDGHLKRLMLVRAMSGQPQVLLLNWPSQYLDAVGTEKLADLLKGLEGVTTVIVFESAKGLVTRFDEVLDLPDLPSTGAEVAA</sequence>
<gene>
    <name evidence="8" type="ORF">M0H32_16160</name>
</gene>
<proteinExistence type="predicted"/>
<dbReference type="InterPro" id="IPR011527">
    <property type="entry name" value="ABC1_TM_dom"/>
</dbReference>
<organism evidence="8 9">
    <name type="scientific">Roseibium sediminicola</name>
    <dbReference type="NCBI Taxonomy" id="2933272"/>
    <lineage>
        <taxon>Bacteria</taxon>
        <taxon>Pseudomonadati</taxon>
        <taxon>Pseudomonadota</taxon>
        <taxon>Alphaproteobacteria</taxon>
        <taxon>Hyphomicrobiales</taxon>
        <taxon>Stappiaceae</taxon>
        <taxon>Roseibium</taxon>
    </lineage>
</organism>
<feature type="transmembrane region" description="Helical" evidence="5">
    <location>
        <begin position="37"/>
        <end position="58"/>
    </location>
</feature>
<dbReference type="Pfam" id="PF00664">
    <property type="entry name" value="ABC_membrane"/>
    <property type="match status" value="1"/>
</dbReference>
<keyword evidence="3 5" id="KW-1133">Transmembrane helix</keyword>
<dbReference type="InterPro" id="IPR039421">
    <property type="entry name" value="Type_1_exporter"/>
</dbReference>
<feature type="transmembrane region" description="Helical" evidence="5">
    <location>
        <begin position="120"/>
        <end position="139"/>
    </location>
</feature>